<evidence type="ECO:0000256" key="1">
    <source>
        <dbReference type="ARBA" id="ARBA00010702"/>
    </source>
</evidence>
<dbReference type="KEGG" id="acry:AC20117_21505"/>
<evidence type="ECO:0000256" key="3">
    <source>
        <dbReference type="PIRSR" id="PIRSR605502-1"/>
    </source>
</evidence>
<dbReference type="InterPro" id="IPR036705">
    <property type="entry name" value="Ribosyl_crysJ1_sf"/>
</dbReference>
<evidence type="ECO:0000313" key="4">
    <source>
        <dbReference type="EMBL" id="SDR02813.1"/>
    </source>
</evidence>
<keyword evidence="2 4" id="KW-0378">Hydrolase</keyword>
<accession>A0A1H1FP37</accession>
<reference evidence="4 5" key="1">
    <citation type="submission" date="2016-10" db="EMBL/GenBank/DDBJ databases">
        <authorList>
            <person name="de Groot N.N."/>
        </authorList>
    </citation>
    <scope>NUCLEOTIDE SEQUENCE [LARGE SCALE GENOMIC DNA]</scope>
    <source>
        <strain evidence="4 5">DSM 20117</strain>
    </source>
</reference>
<dbReference type="Gene3D" id="1.10.4080.10">
    <property type="entry name" value="ADP-ribosylation/Crystallin J1"/>
    <property type="match status" value="1"/>
</dbReference>
<dbReference type="GO" id="GO:0046872">
    <property type="term" value="F:metal ion binding"/>
    <property type="evidence" value="ECO:0007669"/>
    <property type="project" value="UniProtKB-KW"/>
</dbReference>
<feature type="binding site" evidence="3">
    <location>
        <position position="303"/>
    </location>
    <ligand>
        <name>Mg(2+)</name>
        <dbReference type="ChEBI" id="CHEBI:18420"/>
        <label>1</label>
    </ligand>
</feature>
<protein>
    <submittedName>
        <fullName evidence="4">ADP-ribosylglycohydrolase</fullName>
    </submittedName>
</protein>
<sequence>MTTDFASRVRGCLLGGALGDQLGYAVEFSRWDQIQERFGPDGLRDFSQLDSPGHISDDTQLTLYTVDALVEALEWANGGTAADETALLWLAYLRWYAGQEGAFPESAPEPAPRWIDAQPVLKQRRAPGKACLSALATGDMGTLARPLNPQSKGCGSVMRSAPFGLLPFVTPETVYTFAVNGSALTHGHPAAHHGAAAFASLIRLLVHENADLAGAASAVLSRAEQETSAPELAARLRAAIDLAGQGAVAPAELTAALGEGWVAEEALAVALYAVLVTEGSTTPEEHFRSALAIAINHDGDSDSTGSIAGNILGAFYGEAALPPSWMDAAEAREVVLGMAARFLAQTEAPV</sequence>
<keyword evidence="3" id="KW-0460">Magnesium</keyword>
<dbReference type="STRING" id="37928.SAMN04489742_3570"/>
<dbReference type="EMBL" id="FNKH01000002">
    <property type="protein sequence ID" value="SDR02813.1"/>
    <property type="molecule type" value="Genomic_DNA"/>
</dbReference>
<feature type="binding site" evidence="3">
    <location>
        <position position="58"/>
    </location>
    <ligand>
        <name>Mg(2+)</name>
        <dbReference type="ChEBI" id="CHEBI:18420"/>
        <label>1</label>
    </ligand>
</feature>
<feature type="binding site" evidence="3">
    <location>
        <position position="302"/>
    </location>
    <ligand>
        <name>Mg(2+)</name>
        <dbReference type="ChEBI" id="CHEBI:18420"/>
        <label>2</label>
    </ligand>
</feature>
<dbReference type="InterPro" id="IPR005502">
    <property type="entry name" value="Ribosyl_crysJ1"/>
</dbReference>
<evidence type="ECO:0000256" key="2">
    <source>
        <dbReference type="ARBA" id="ARBA00022801"/>
    </source>
</evidence>
<dbReference type="Proteomes" id="UP000181917">
    <property type="component" value="Unassembled WGS sequence"/>
</dbReference>
<keyword evidence="3" id="KW-0479">Metal-binding</keyword>
<organism evidence="4 5">
    <name type="scientific">Crystallibacter crystallopoietes</name>
    <dbReference type="NCBI Taxonomy" id="37928"/>
    <lineage>
        <taxon>Bacteria</taxon>
        <taxon>Bacillati</taxon>
        <taxon>Actinomycetota</taxon>
        <taxon>Actinomycetes</taxon>
        <taxon>Micrococcales</taxon>
        <taxon>Micrococcaceae</taxon>
        <taxon>Crystallibacter</taxon>
    </lineage>
</organism>
<dbReference type="PANTHER" id="PTHR16222">
    <property type="entry name" value="ADP-RIBOSYLGLYCOHYDROLASE"/>
    <property type="match status" value="1"/>
</dbReference>
<keyword evidence="5" id="KW-1185">Reference proteome</keyword>
<evidence type="ECO:0000313" key="5">
    <source>
        <dbReference type="Proteomes" id="UP000181917"/>
    </source>
</evidence>
<dbReference type="GO" id="GO:0016787">
    <property type="term" value="F:hydrolase activity"/>
    <property type="evidence" value="ECO:0007669"/>
    <property type="project" value="UniProtKB-KW"/>
</dbReference>
<feature type="binding site" evidence="3">
    <location>
        <position position="57"/>
    </location>
    <ligand>
        <name>Mg(2+)</name>
        <dbReference type="ChEBI" id="CHEBI:18420"/>
        <label>1</label>
    </ligand>
</feature>
<feature type="binding site" evidence="3">
    <location>
        <position position="300"/>
    </location>
    <ligand>
        <name>Mg(2+)</name>
        <dbReference type="ChEBI" id="CHEBI:18420"/>
        <label>1</label>
    </ligand>
</feature>
<dbReference type="SUPFAM" id="SSF101478">
    <property type="entry name" value="ADP-ribosylglycohydrolase"/>
    <property type="match status" value="1"/>
</dbReference>
<dbReference type="PANTHER" id="PTHR16222:SF24">
    <property type="entry name" value="ADP-RIBOSYLHYDROLASE ARH3"/>
    <property type="match status" value="1"/>
</dbReference>
<name>A0A1H1FP37_9MICC</name>
<dbReference type="Pfam" id="PF03747">
    <property type="entry name" value="ADP_ribosyl_GH"/>
    <property type="match status" value="1"/>
</dbReference>
<dbReference type="OrthoDB" id="4871367at2"/>
<dbReference type="AlphaFoldDB" id="A0A1H1FP37"/>
<feature type="binding site" evidence="3">
    <location>
        <position position="56"/>
    </location>
    <ligand>
        <name>Mg(2+)</name>
        <dbReference type="ChEBI" id="CHEBI:18420"/>
        <label>1</label>
    </ligand>
</feature>
<dbReference type="InterPro" id="IPR050792">
    <property type="entry name" value="ADP-ribosylglycohydrolase"/>
</dbReference>
<comment type="similarity">
    <text evidence="1">Belongs to the ADP-ribosylglycohydrolase family.</text>
</comment>
<comment type="cofactor">
    <cofactor evidence="3">
        <name>Mg(2+)</name>
        <dbReference type="ChEBI" id="CHEBI:18420"/>
    </cofactor>
    <text evidence="3">Binds 2 magnesium ions per subunit.</text>
</comment>
<dbReference type="RefSeq" id="WP_074701729.1">
    <property type="nucleotide sequence ID" value="NZ_CP018863.1"/>
</dbReference>
<gene>
    <name evidence="4" type="ORF">SAMN04489742_3570</name>
</gene>
<proteinExistence type="inferred from homology"/>